<feature type="disulfide bond" description="Redox-active" evidence="4">
    <location>
        <begin position="84"/>
        <end position="88"/>
    </location>
</feature>
<keyword evidence="2 3" id="KW-0186">Copper</keyword>
<feature type="binding site" evidence="3">
    <location>
        <position position="175"/>
    </location>
    <ligand>
        <name>Cu cation</name>
        <dbReference type="ChEBI" id="CHEBI:23378"/>
    </ligand>
</feature>
<feature type="domain" description="Thioredoxin" evidence="5">
    <location>
        <begin position="46"/>
        <end position="213"/>
    </location>
</feature>
<dbReference type="Gene3D" id="3.40.30.10">
    <property type="entry name" value="Glutaredoxin"/>
    <property type="match status" value="1"/>
</dbReference>
<dbReference type="InterPro" id="IPR036249">
    <property type="entry name" value="Thioredoxin-like_sf"/>
</dbReference>
<accession>A0A6N7QRW2</accession>
<name>A0A6N7QRW2_9GAMM</name>
<evidence type="ECO:0000259" key="5">
    <source>
        <dbReference type="PROSITE" id="PS51352"/>
    </source>
</evidence>
<evidence type="ECO:0000256" key="4">
    <source>
        <dbReference type="PIRSR" id="PIRSR603782-2"/>
    </source>
</evidence>
<dbReference type="SUPFAM" id="SSF52833">
    <property type="entry name" value="Thioredoxin-like"/>
    <property type="match status" value="1"/>
</dbReference>
<keyword evidence="3" id="KW-0479">Metal-binding</keyword>
<dbReference type="Pfam" id="PF02630">
    <property type="entry name" value="SCO1-SenC"/>
    <property type="match status" value="1"/>
</dbReference>
<dbReference type="InterPro" id="IPR003782">
    <property type="entry name" value="SCO1/SenC"/>
</dbReference>
<dbReference type="CDD" id="cd02968">
    <property type="entry name" value="SCO"/>
    <property type="match status" value="1"/>
</dbReference>
<dbReference type="PANTHER" id="PTHR12151">
    <property type="entry name" value="ELECTRON TRANSPORT PROTIN SCO1/SENC FAMILY MEMBER"/>
    <property type="match status" value="1"/>
</dbReference>
<protein>
    <submittedName>
        <fullName evidence="6">SCO family protein</fullName>
    </submittedName>
</protein>
<dbReference type="GO" id="GO:0046872">
    <property type="term" value="F:metal ion binding"/>
    <property type="evidence" value="ECO:0007669"/>
    <property type="project" value="UniProtKB-KW"/>
</dbReference>
<dbReference type="RefSeq" id="WP_153719772.1">
    <property type="nucleotide sequence ID" value="NZ_WJPP01000004.1"/>
</dbReference>
<dbReference type="AlphaFoldDB" id="A0A6N7QRW2"/>
<feature type="binding site" evidence="3">
    <location>
        <position position="84"/>
    </location>
    <ligand>
        <name>Cu cation</name>
        <dbReference type="ChEBI" id="CHEBI:23378"/>
    </ligand>
</feature>
<dbReference type="EMBL" id="WJPP01000004">
    <property type="protein sequence ID" value="MRH78742.1"/>
    <property type="molecule type" value="Genomic_DNA"/>
</dbReference>
<sequence length="213" mass="22962">MRKNRLFLFLGVLVLSALVVVGGGQLLLNELARQKAANAPYSGTVLPESRPLPDVTLVDHDGAPLPTEALAQDWQLLFFGFTSCPDVCPMTLAQLTGVLVDLEEQAPEAVPEVLFVSVDPNRDSPALLKQYVEHFHPNIRGATGTRDAIDTLTASLGISYTLHEPDEDGQYAVDHSAAVLLIDPSGGMKAVWNPPHGRSAMVNDFLRITGATR</sequence>
<reference evidence="6 7" key="1">
    <citation type="submission" date="2019-11" db="EMBL/GenBank/DDBJ databases">
        <authorList>
            <person name="Zhang X.Y."/>
        </authorList>
    </citation>
    <scope>NUCLEOTIDE SEQUENCE [LARGE SCALE GENOMIC DNA]</scope>
    <source>
        <strain evidence="6 7">C176</strain>
    </source>
</reference>
<evidence type="ECO:0000256" key="1">
    <source>
        <dbReference type="ARBA" id="ARBA00010996"/>
    </source>
</evidence>
<feature type="binding site" evidence="3">
    <location>
        <position position="88"/>
    </location>
    <ligand>
        <name>Cu cation</name>
        <dbReference type="ChEBI" id="CHEBI:23378"/>
    </ligand>
</feature>
<dbReference type="PROSITE" id="PS51352">
    <property type="entry name" value="THIOREDOXIN_2"/>
    <property type="match status" value="1"/>
</dbReference>
<evidence type="ECO:0000256" key="3">
    <source>
        <dbReference type="PIRSR" id="PIRSR603782-1"/>
    </source>
</evidence>
<evidence type="ECO:0000256" key="2">
    <source>
        <dbReference type="ARBA" id="ARBA00023008"/>
    </source>
</evidence>
<dbReference type="Proteomes" id="UP000433788">
    <property type="component" value="Unassembled WGS sequence"/>
</dbReference>
<organism evidence="6 7">
    <name type="scientific">Spiribacter salilacus</name>
    <dbReference type="NCBI Taxonomy" id="2664894"/>
    <lineage>
        <taxon>Bacteria</taxon>
        <taxon>Pseudomonadati</taxon>
        <taxon>Pseudomonadota</taxon>
        <taxon>Gammaproteobacteria</taxon>
        <taxon>Chromatiales</taxon>
        <taxon>Ectothiorhodospiraceae</taxon>
        <taxon>Spiribacter</taxon>
    </lineage>
</organism>
<dbReference type="InterPro" id="IPR013766">
    <property type="entry name" value="Thioredoxin_domain"/>
</dbReference>
<gene>
    <name evidence="6" type="ORF">GH984_08490</name>
</gene>
<proteinExistence type="inferred from homology"/>
<keyword evidence="7" id="KW-1185">Reference proteome</keyword>
<keyword evidence="4" id="KW-1015">Disulfide bond</keyword>
<evidence type="ECO:0000313" key="6">
    <source>
        <dbReference type="EMBL" id="MRH78742.1"/>
    </source>
</evidence>
<comment type="caution">
    <text evidence="6">The sequence shown here is derived from an EMBL/GenBank/DDBJ whole genome shotgun (WGS) entry which is preliminary data.</text>
</comment>
<comment type="similarity">
    <text evidence="1">Belongs to the SCO1/2 family.</text>
</comment>
<dbReference type="PANTHER" id="PTHR12151:SF25">
    <property type="entry name" value="LINALOOL DEHYDRATASE_ISOMERASE DOMAIN-CONTAINING PROTEIN"/>
    <property type="match status" value="1"/>
</dbReference>
<evidence type="ECO:0000313" key="7">
    <source>
        <dbReference type="Proteomes" id="UP000433788"/>
    </source>
</evidence>